<evidence type="ECO:0000313" key="1">
    <source>
        <dbReference type="EMBL" id="MBP1891985.1"/>
    </source>
</evidence>
<dbReference type="SUPFAM" id="SSF53795">
    <property type="entry name" value="PEP carboxykinase-like"/>
    <property type="match status" value="1"/>
</dbReference>
<evidence type="ECO:0008006" key="3">
    <source>
        <dbReference type="Google" id="ProtNLM"/>
    </source>
</evidence>
<reference evidence="1 2" key="1">
    <citation type="submission" date="2021-03" db="EMBL/GenBank/DDBJ databases">
        <title>Genomic Encyclopedia of Type Strains, Phase IV (KMG-IV): sequencing the most valuable type-strain genomes for metagenomic binning, comparative biology and taxonomic classification.</title>
        <authorList>
            <person name="Goeker M."/>
        </authorList>
    </citation>
    <scope>NUCLEOTIDE SEQUENCE [LARGE SCALE GENOMIC DNA]</scope>
    <source>
        <strain evidence="1 2">DSM 15596</strain>
    </source>
</reference>
<dbReference type="Proteomes" id="UP000706926">
    <property type="component" value="Unassembled WGS sequence"/>
</dbReference>
<comment type="caution">
    <text evidence="1">The sequence shown here is derived from an EMBL/GenBank/DDBJ whole genome shotgun (WGS) entry which is preliminary data.</text>
</comment>
<protein>
    <recommendedName>
        <fullName evidence="3">Aldolase</fullName>
    </recommendedName>
</protein>
<keyword evidence="2" id="KW-1185">Reference proteome</keyword>
<sequence>MLHTIKSTAYKAFGLTIHSDIPLPELQSAPNLGASADINVGYADLAEAWLEESSAANASFVCTENRVMFRVPELAIFAIENGTLISVSPEKNGEEDRIRLYVLGSCMGAILLQRRILPLHGSAVVVDHKAYAFVGHSGHGKSTLASALLQRGYRLLTDDVIAVTLDEQNMPLVTPAYPQQKLWQESLDAFGMNSVEYRPLADRETKYAIPVVEQFSNAKVPLAGVFELVKSDCDKVRIQPIDRLGRLPLLYLHTYRNLLLSGSGLTQWHFDFTARLSGCIDMYRLERPLYESTVHELAELVLSTIGADDNR</sequence>
<dbReference type="InterPro" id="IPR027417">
    <property type="entry name" value="P-loop_NTPase"/>
</dbReference>
<evidence type="ECO:0000313" key="2">
    <source>
        <dbReference type="Proteomes" id="UP000706926"/>
    </source>
</evidence>
<dbReference type="RefSeq" id="WP_210094300.1">
    <property type="nucleotide sequence ID" value="NZ_DMBX01000027.1"/>
</dbReference>
<dbReference type="Gene3D" id="3.40.50.300">
    <property type="entry name" value="P-loop containing nucleotide triphosphate hydrolases"/>
    <property type="match status" value="1"/>
</dbReference>
<dbReference type="EMBL" id="JAGGKI010000002">
    <property type="protein sequence ID" value="MBP1891985.1"/>
    <property type="molecule type" value="Genomic_DNA"/>
</dbReference>
<gene>
    <name evidence="1" type="ORF">J2Z18_001057</name>
</gene>
<proteinExistence type="predicted"/>
<organism evidence="1 2">
    <name type="scientific">Paenibacillus lactis</name>
    <dbReference type="NCBI Taxonomy" id="228574"/>
    <lineage>
        <taxon>Bacteria</taxon>
        <taxon>Bacillati</taxon>
        <taxon>Bacillota</taxon>
        <taxon>Bacilli</taxon>
        <taxon>Bacillales</taxon>
        <taxon>Paenibacillaceae</taxon>
        <taxon>Paenibacillus</taxon>
    </lineage>
</organism>
<accession>A0ABS4F6T9</accession>
<dbReference type="GeneID" id="95403093"/>
<name>A0ABS4F6T9_9BACL</name>